<dbReference type="EMBL" id="JAQZAO010000022">
    <property type="protein sequence ID" value="MDD7969317.1"/>
    <property type="molecule type" value="Genomic_DNA"/>
</dbReference>
<dbReference type="Pfam" id="PF07883">
    <property type="entry name" value="Cupin_2"/>
    <property type="match status" value="1"/>
</dbReference>
<comment type="caution">
    <text evidence="3">The sequence shown here is derived from an EMBL/GenBank/DDBJ whole genome shotgun (WGS) entry which is preliminary data.</text>
</comment>
<dbReference type="InterPro" id="IPR011051">
    <property type="entry name" value="RmlC_Cupin_sf"/>
</dbReference>
<proteinExistence type="predicted"/>
<dbReference type="RefSeq" id="WP_274203846.1">
    <property type="nucleotide sequence ID" value="NZ_JAQZAO010000022.1"/>
</dbReference>
<accession>A0ABT5T527</accession>
<keyword evidence="4" id="KW-1185">Reference proteome</keyword>
<sequence>MGRRVGVTLLVLVLLLARPCSASPSGSRRCCARRSTPWADTVGTMSFFVRPAGEGDRYEFGGATFTVKADGDDTEGRVGVMEQSGPPGLTVPPHTHDGEDEMFYVLSGELRGFCGDERFTASEGSFLFLPRDVEHGFEVVGDRPARALTIVGPAKFDALIRSQGRPLTS</sequence>
<evidence type="ECO:0000313" key="3">
    <source>
        <dbReference type="EMBL" id="MDD7969317.1"/>
    </source>
</evidence>
<reference evidence="3 4" key="1">
    <citation type="submission" date="2023-02" db="EMBL/GenBank/DDBJ databases">
        <title>Genome sequencing required for Actinomycetospora new species description.</title>
        <authorList>
            <person name="Saimee Y."/>
            <person name="Duangmal K."/>
        </authorList>
    </citation>
    <scope>NUCLEOTIDE SEQUENCE [LARGE SCALE GENOMIC DNA]</scope>
    <source>
        <strain evidence="3 4">DW7H6</strain>
    </source>
</reference>
<evidence type="ECO:0000256" key="1">
    <source>
        <dbReference type="SAM" id="SignalP"/>
    </source>
</evidence>
<feature type="signal peptide" evidence="1">
    <location>
        <begin position="1"/>
        <end position="22"/>
    </location>
</feature>
<keyword evidence="1" id="KW-0732">Signal</keyword>
<dbReference type="InterPro" id="IPR014710">
    <property type="entry name" value="RmlC-like_jellyroll"/>
</dbReference>
<feature type="domain" description="Cupin type-2" evidence="2">
    <location>
        <begin position="86"/>
        <end position="151"/>
    </location>
</feature>
<dbReference type="Gene3D" id="2.60.120.10">
    <property type="entry name" value="Jelly Rolls"/>
    <property type="match status" value="1"/>
</dbReference>
<organism evidence="3 4">
    <name type="scientific">Actinomycetospora lemnae</name>
    <dbReference type="NCBI Taxonomy" id="3019891"/>
    <lineage>
        <taxon>Bacteria</taxon>
        <taxon>Bacillati</taxon>
        <taxon>Actinomycetota</taxon>
        <taxon>Actinomycetes</taxon>
        <taxon>Pseudonocardiales</taxon>
        <taxon>Pseudonocardiaceae</taxon>
        <taxon>Actinomycetospora</taxon>
    </lineage>
</organism>
<dbReference type="InterPro" id="IPR013096">
    <property type="entry name" value="Cupin_2"/>
</dbReference>
<feature type="chain" id="PRO_5046744123" evidence="1">
    <location>
        <begin position="23"/>
        <end position="169"/>
    </location>
</feature>
<dbReference type="InterPro" id="IPR053146">
    <property type="entry name" value="QDO-like"/>
</dbReference>
<evidence type="ECO:0000313" key="4">
    <source>
        <dbReference type="Proteomes" id="UP001300763"/>
    </source>
</evidence>
<dbReference type="PANTHER" id="PTHR36440">
    <property type="entry name" value="PUTATIVE (AFU_ORTHOLOGUE AFUA_8G07350)-RELATED"/>
    <property type="match status" value="1"/>
</dbReference>
<protein>
    <submittedName>
        <fullName evidence="3">Cupin domain-containing protein</fullName>
    </submittedName>
</protein>
<dbReference type="PANTHER" id="PTHR36440:SF1">
    <property type="entry name" value="PUTATIVE (AFU_ORTHOLOGUE AFUA_8G07350)-RELATED"/>
    <property type="match status" value="1"/>
</dbReference>
<name>A0ABT5T527_9PSEU</name>
<dbReference type="Proteomes" id="UP001300763">
    <property type="component" value="Unassembled WGS sequence"/>
</dbReference>
<gene>
    <name evidence="3" type="ORF">PGB27_28570</name>
</gene>
<evidence type="ECO:0000259" key="2">
    <source>
        <dbReference type="Pfam" id="PF07883"/>
    </source>
</evidence>
<dbReference type="SUPFAM" id="SSF51182">
    <property type="entry name" value="RmlC-like cupins"/>
    <property type="match status" value="1"/>
</dbReference>